<keyword evidence="2" id="KW-0732">Signal</keyword>
<dbReference type="Gene3D" id="2.40.10.10">
    <property type="entry name" value="Trypsin-like serine proteases"/>
    <property type="match status" value="2"/>
</dbReference>
<evidence type="ECO:0000256" key="6">
    <source>
        <dbReference type="ARBA" id="ARBA00023157"/>
    </source>
</evidence>
<reference evidence="9" key="2">
    <citation type="submission" date="2025-08" db="UniProtKB">
        <authorList>
            <consortium name="Ensembl"/>
        </authorList>
    </citation>
    <scope>IDENTIFICATION</scope>
    <source>
        <strain evidence="9">Glennie</strain>
    </source>
</reference>
<evidence type="ECO:0000256" key="2">
    <source>
        <dbReference type="ARBA" id="ARBA00022729"/>
    </source>
</evidence>
<feature type="domain" description="Peptidase S1" evidence="8">
    <location>
        <begin position="100"/>
        <end position="324"/>
    </location>
</feature>
<dbReference type="GO" id="GO:0004252">
    <property type="term" value="F:serine-type endopeptidase activity"/>
    <property type="evidence" value="ECO:0000318"/>
    <property type="project" value="GO_Central"/>
</dbReference>
<dbReference type="InterPro" id="IPR001314">
    <property type="entry name" value="Peptidase_S1A"/>
</dbReference>
<dbReference type="AlphaFoldDB" id="A0A6I8NZE0"/>
<dbReference type="GO" id="GO:0006508">
    <property type="term" value="P:proteolysis"/>
    <property type="evidence" value="ECO:0007669"/>
    <property type="project" value="UniProtKB-KW"/>
</dbReference>
<dbReference type="Proteomes" id="UP000002279">
    <property type="component" value="Chromosome 14"/>
</dbReference>
<dbReference type="PROSITE" id="PS00135">
    <property type="entry name" value="TRYPSIN_SER"/>
    <property type="match status" value="1"/>
</dbReference>
<dbReference type="InterPro" id="IPR043504">
    <property type="entry name" value="Peptidase_S1_PA_chymotrypsin"/>
</dbReference>
<keyword evidence="5" id="KW-0865">Zymogen</keyword>
<keyword evidence="3 7" id="KW-0378">Hydrolase</keyword>
<evidence type="ECO:0000256" key="7">
    <source>
        <dbReference type="RuleBase" id="RU363034"/>
    </source>
</evidence>
<dbReference type="PROSITE" id="PS50240">
    <property type="entry name" value="TRYPSIN_DOM"/>
    <property type="match status" value="1"/>
</dbReference>
<evidence type="ECO:0000256" key="5">
    <source>
        <dbReference type="ARBA" id="ARBA00023145"/>
    </source>
</evidence>
<keyword evidence="10" id="KW-1185">Reference proteome</keyword>
<evidence type="ECO:0000256" key="3">
    <source>
        <dbReference type="ARBA" id="ARBA00022801"/>
    </source>
</evidence>
<dbReference type="FunFam" id="2.40.10.10:FF:000014">
    <property type="entry name" value="Complement factor D"/>
    <property type="match status" value="1"/>
</dbReference>
<sequence length="338" mass="37579">MAAQLLTFQGLDEGKMLYINTNHWGKPAYLMKSAGAQPFPGKDLEKVASGEGAERFKKLQRRKAFLPCLPIVCNTRRLLNPTGAKRNLGASLNLWETGKIIGGKDAKPHSRPYMAYLTITRSNRERTNCGGFLVREDFVMTAAHCYGRTINITLGAHNIEKKEETQQHMILLRSVTHPEYKKNPPTNDIMLLQLEKKAKVTKAVRPLKLPRSLVKLKPGMVCSVAGWGGNLQSKVQPILQEVKLKVMGDEVCTSCYPRNFKNKTQICAGDPRQYKSSYQGDSGGPLVCGKVAEGIVSYGNKNGSPPRVFTRISSYLSWIKTTMNSPRPQGPSEFPSRI</sequence>
<name>A0A6I8NZE0_ORNAN</name>
<dbReference type="InParanoid" id="A0A6I8NZE0"/>
<dbReference type="Bgee" id="ENSOANG00000041457">
    <property type="expression patterns" value="Expressed in brain and 6 other cell types or tissues"/>
</dbReference>
<proteinExistence type="predicted"/>
<evidence type="ECO:0000313" key="9">
    <source>
        <dbReference type="Ensembl" id="ENSOANP00000046813.1"/>
    </source>
</evidence>
<dbReference type="SMART" id="SM00020">
    <property type="entry name" value="Tryp_SPc"/>
    <property type="match status" value="1"/>
</dbReference>
<dbReference type="PANTHER" id="PTHR24271:SF81">
    <property type="entry name" value="GRANZYME B"/>
    <property type="match status" value="1"/>
</dbReference>
<evidence type="ECO:0000259" key="8">
    <source>
        <dbReference type="PROSITE" id="PS50240"/>
    </source>
</evidence>
<dbReference type="InterPro" id="IPR009003">
    <property type="entry name" value="Peptidase_S1_PA"/>
</dbReference>
<dbReference type="GeneTree" id="ENSGT01030000234551"/>
<gene>
    <name evidence="9" type="primary">LOC100079691</name>
</gene>
<organism evidence="9 10">
    <name type="scientific">Ornithorhynchus anatinus</name>
    <name type="common">Duckbill platypus</name>
    <dbReference type="NCBI Taxonomy" id="9258"/>
    <lineage>
        <taxon>Eukaryota</taxon>
        <taxon>Metazoa</taxon>
        <taxon>Chordata</taxon>
        <taxon>Craniata</taxon>
        <taxon>Vertebrata</taxon>
        <taxon>Euteleostomi</taxon>
        <taxon>Mammalia</taxon>
        <taxon>Monotremata</taxon>
        <taxon>Ornithorhynchidae</taxon>
        <taxon>Ornithorhynchus</taxon>
    </lineage>
</organism>
<dbReference type="FunCoup" id="A0A6I8NZE0">
    <property type="interactions" value="853"/>
</dbReference>
<dbReference type="PRINTS" id="PR00722">
    <property type="entry name" value="CHYMOTRYPSIN"/>
</dbReference>
<dbReference type="InterPro" id="IPR001254">
    <property type="entry name" value="Trypsin_dom"/>
</dbReference>
<dbReference type="GO" id="GO:0051604">
    <property type="term" value="P:protein maturation"/>
    <property type="evidence" value="ECO:0000318"/>
    <property type="project" value="GO_Central"/>
</dbReference>
<dbReference type="InterPro" id="IPR018114">
    <property type="entry name" value="TRYPSIN_HIS"/>
</dbReference>
<protein>
    <recommendedName>
        <fullName evidence="8">Peptidase S1 domain-containing protein</fullName>
    </recommendedName>
</protein>
<accession>A0A6I8NZE0</accession>
<dbReference type="PROSITE" id="PS00134">
    <property type="entry name" value="TRYPSIN_HIS"/>
    <property type="match status" value="1"/>
</dbReference>
<keyword evidence="4 7" id="KW-0720">Serine protease</keyword>
<dbReference type="GO" id="GO:0005615">
    <property type="term" value="C:extracellular space"/>
    <property type="evidence" value="ECO:0000318"/>
    <property type="project" value="GO_Central"/>
</dbReference>
<dbReference type="Ensembl" id="ENSOANT00000056345.1">
    <property type="protein sequence ID" value="ENSOANP00000046813.1"/>
    <property type="gene ID" value="ENSOANG00000041457.1"/>
</dbReference>
<keyword evidence="1 7" id="KW-0645">Protease</keyword>
<evidence type="ECO:0000256" key="4">
    <source>
        <dbReference type="ARBA" id="ARBA00022825"/>
    </source>
</evidence>
<dbReference type="SUPFAM" id="SSF50494">
    <property type="entry name" value="Trypsin-like serine proteases"/>
    <property type="match status" value="1"/>
</dbReference>
<reference evidence="9" key="3">
    <citation type="submission" date="2025-09" db="UniProtKB">
        <authorList>
            <consortium name="Ensembl"/>
        </authorList>
    </citation>
    <scope>IDENTIFICATION</scope>
    <source>
        <strain evidence="9">Glennie</strain>
    </source>
</reference>
<dbReference type="InterPro" id="IPR033116">
    <property type="entry name" value="TRYPSIN_SER"/>
</dbReference>
<evidence type="ECO:0000313" key="10">
    <source>
        <dbReference type="Proteomes" id="UP000002279"/>
    </source>
</evidence>
<reference evidence="9 10" key="1">
    <citation type="journal article" date="2008" name="Nature">
        <title>Genome analysis of the platypus reveals unique signatures of evolution.</title>
        <authorList>
            <person name="Warren W.C."/>
            <person name="Hillier L.W."/>
            <person name="Marshall Graves J.A."/>
            <person name="Birney E."/>
            <person name="Ponting C.P."/>
            <person name="Grutzner F."/>
            <person name="Belov K."/>
            <person name="Miller W."/>
            <person name="Clarke L."/>
            <person name="Chinwalla A.T."/>
            <person name="Yang S.P."/>
            <person name="Heger A."/>
            <person name="Locke D.P."/>
            <person name="Miethke P."/>
            <person name="Waters P.D."/>
            <person name="Veyrunes F."/>
            <person name="Fulton L."/>
            <person name="Fulton B."/>
            <person name="Graves T."/>
            <person name="Wallis J."/>
            <person name="Puente X.S."/>
            <person name="Lopez-Otin C."/>
            <person name="Ordonez G.R."/>
            <person name="Eichler E.E."/>
            <person name="Chen L."/>
            <person name="Cheng Z."/>
            <person name="Deakin J.E."/>
            <person name="Alsop A."/>
            <person name="Thompson K."/>
            <person name="Kirby P."/>
            <person name="Papenfuss A.T."/>
            <person name="Wakefield M.J."/>
            <person name="Olender T."/>
            <person name="Lancet D."/>
            <person name="Huttley G.A."/>
            <person name="Smit A.F."/>
            <person name="Pask A."/>
            <person name="Temple-Smith P."/>
            <person name="Batzer M.A."/>
            <person name="Walker J.A."/>
            <person name="Konkel M.K."/>
            <person name="Harris R.S."/>
            <person name="Whittington C.M."/>
            <person name="Wong E.S."/>
            <person name="Gemmell N.J."/>
            <person name="Buschiazzo E."/>
            <person name="Vargas Jentzsch I.M."/>
            <person name="Merkel A."/>
            <person name="Schmitz J."/>
            <person name="Zemann A."/>
            <person name="Churakov G."/>
            <person name="Kriegs J.O."/>
            <person name="Brosius J."/>
            <person name="Murchison E.P."/>
            <person name="Sachidanandam R."/>
            <person name="Smith C."/>
            <person name="Hannon G.J."/>
            <person name="Tsend-Ayush E."/>
            <person name="McMillan D."/>
            <person name="Attenborough R."/>
            <person name="Rens W."/>
            <person name="Ferguson-Smith M."/>
            <person name="Lefevre C.M."/>
            <person name="Sharp J.A."/>
            <person name="Nicholas K.R."/>
            <person name="Ray D.A."/>
            <person name="Kube M."/>
            <person name="Reinhardt R."/>
            <person name="Pringle T.H."/>
            <person name="Taylor J."/>
            <person name="Jones R.C."/>
            <person name="Nixon B."/>
            <person name="Dacheux J.L."/>
            <person name="Niwa H."/>
            <person name="Sekita Y."/>
            <person name="Huang X."/>
            <person name="Stark A."/>
            <person name="Kheradpour P."/>
            <person name="Kellis M."/>
            <person name="Flicek P."/>
            <person name="Chen Y."/>
            <person name="Webber C."/>
            <person name="Hardison R."/>
            <person name="Nelson J."/>
            <person name="Hallsworth-Pepin K."/>
            <person name="Delehaunty K."/>
            <person name="Markovic C."/>
            <person name="Minx P."/>
            <person name="Feng Y."/>
            <person name="Kremitzki C."/>
            <person name="Mitreva M."/>
            <person name="Glasscock J."/>
            <person name="Wylie T."/>
            <person name="Wohldmann P."/>
            <person name="Thiru P."/>
            <person name="Nhan M.N."/>
            <person name="Pohl C.S."/>
            <person name="Smith S.M."/>
            <person name="Hou S."/>
            <person name="Nefedov M."/>
            <person name="de Jong P.J."/>
            <person name="Renfree M.B."/>
            <person name="Mardis E.R."/>
            <person name="Wilson R.K."/>
        </authorList>
    </citation>
    <scope>NUCLEOTIDE SEQUENCE [LARGE SCALE GENOMIC DNA]</scope>
    <source>
        <strain evidence="9 10">Glennie</strain>
    </source>
</reference>
<dbReference type="PANTHER" id="PTHR24271">
    <property type="entry name" value="KALLIKREIN-RELATED"/>
    <property type="match status" value="1"/>
</dbReference>
<dbReference type="Pfam" id="PF00089">
    <property type="entry name" value="Trypsin"/>
    <property type="match status" value="1"/>
</dbReference>
<keyword evidence="6" id="KW-1015">Disulfide bond</keyword>
<dbReference type="CDD" id="cd00190">
    <property type="entry name" value="Tryp_SPc"/>
    <property type="match status" value="1"/>
</dbReference>
<evidence type="ECO:0000256" key="1">
    <source>
        <dbReference type="ARBA" id="ARBA00022670"/>
    </source>
</evidence>